<keyword evidence="3" id="KW-0539">Nucleus</keyword>
<dbReference type="InterPro" id="IPR017930">
    <property type="entry name" value="Myb_dom"/>
</dbReference>
<feature type="region of interest" description="Disordered" evidence="4">
    <location>
        <begin position="290"/>
        <end position="380"/>
    </location>
</feature>
<dbReference type="FunFam" id="1.10.10.60:FF:000007">
    <property type="entry name" value="Two-component response regulator"/>
    <property type="match status" value="1"/>
</dbReference>
<evidence type="ECO:0000256" key="3">
    <source>
        <dbReference type="ARBA" id="ARBA00023242"/>
    </source>
</evidence>
<keyword evidence="2" id="KW-0804">Transcription</keyword>
<evidence type="ECO:0000256" key="1">
    <source>
        <dbReference type="ARBA" id="ARBA00023015"/>
    </source>
</evidence>
<feature type="domain" description="HTH myb-type" evidence="5">
    <location>
        <begin position="211"/>
        <end position="262"/>
    </location>
</feature>
<evidence type="ECO:0000256" key="2">
    <source>
        <dbReference type="ARBA" id="ARBA00023163"/>
    </source>
</evidence>
<dbReference type="GO" id="GO:0003700">
    <property type="term" value="F:DNA-binding transcription factor activity"/>
    <property type="evidence" value="ECO:0007669"/>
    <property type="project" value="InterPro"/>
</dbReference>
<dbReference type="InterPro" id="IPR009057">
    <property type="entry name" value="Homeodomain-like_sf"/>
</dbReference>
<dbReference type="EMBL" id="JALJOQ010000161">
    <property type="protein sequence ID" value="KAK9792669.1"/>
    <property type="molecule type" value="Genomic_DNA"/>
</dbReference>
<keyword evidence="1" id="KW-0805">Transcription regulation</keyword>
<dbReference type="InterPro" id="IPR006447">
    <property type="entry name" value="Myb_dom_plants"/>
</dbReference>
<dbReference type="GO" id="GO:0003677">
    <property type="term" value="F:DNA binding"/>
    <property type="evidence" value="ECO:0007669"/>
    <property type="project" value="InterPro"/>
</dbReference>
<gene>
    <name evidence="6" type="ORF">WJX73_004929</name>
</gene>
<evidence type="ECO:0000313" key="7">
    <source>
        <dbReference type="Proteomes" id="UP001465755"/>
    </source>
</evidence>
<dbReference type="PANTHER" id="PTHR31442">
    <property type="entry name" value="HOMEODOMAIN-LIKE SUPERFAMILY PROTEIN-RELATED"/>
    <property type="match status" value="1"/>
</dbReference>
<reference evidence="6 7" key="1">
    <citation type="journal article" date="2024" name="Nat. Commun.">
        <title>Phylogenomics reveals the evolutionary origins of lichenization in chlorophyte algae.</title>
        <authorList>
            <person name="Puginier C."/>
            <person name="Libourel C."/>
            <person name="Otte J."/>
            <person name="Skaloud P."/>
            <person name="Haon M."/>
            <person name="Grisel S."/>
            <person name="Petersen M."/>
            <person name="Berrin J.G."/>
            <person name="Delaux P.M."/>
            <person name="Dal Grande F."/>
            <person name="Keller J."/>
        </authorList>
    </citation>
    <scope>NUCLEOTIDE SEQUENCE [LARGE SCALE GENOMIC DNA]</scope>
    <source>
        <strain evidence="6 7">SAG 2036</strain>
    </source>
</reference>
<dbReference type="PANTHER" id="PTHR31442:SF29">
    <property type="entry name" value="HOMEODOMAIN-LIKE SUPERFAMILY PROTEIN"/>
    <property type="match status" value="1"/>
</dbReference>
<accession>A0AAW1NPL7</accession>
<dbReference type="Gene3D" id="1.10.10.60">
    <property type="entry name" value="Homeodomain-like"/>
    <property type="match status" value="1"/>
</dbReference>
<dbReference type="PROSITE" id="PS51294">
    <property type="entry name" value="HTH_MYB"/>
    <property type="match status" value="1"/>
</dbReference>
<feature type="compositionally biased region" description="Polar residues" evidence="4">
    <location>
        <begin position="179"/>
        <end position="189"/>
    </location>
</feature>
<evidence type="ECO:0000259" key="5">
    <source>
        <dbReference type="PROSITE" id="PS51294"/>
    </source>
</evidence>
<dbReference type="InterPro" id="IPR044841">
    <property type="entry name" value="LUX/BOA-like"/>
</dbReference>
<dbReference type="GO" id="GO:0005634">
    <property type="term" value="C:nucleus"/>
    <property type="evidence" value="ECO:0007669"/>
    <property type="project" value="TreeGrafter"/>
</dbReference>
<feature type="region of interest" description="Disordered" evidence="4">
    <location>
        <begin position="93"/>
        <end position="194"/>
    </location>
</feature>
<evidence type="ECO:0000313" key="6">
    <source>
        <dbReference type="EMBL" id="KAK9792669.1"/>
    </source>
</evidence>
<organism evidence="6 7">
    <name type="scientific">Symbiochloris irregularis</name>
    <dbReference type="NCBI Taxonomy" id="706552"/>
    <lineage>
        <taxon>Eukaryota</taxon>
        <taxon>Viridiplantae</taxon>
        <taxon>Chlorophyta</taxon>
        <taxon>core chlorophytes</taxon>
        <taxon>Trebouxiophyceae</taxon>
        <taxon>Trebouxiales</taxon>
        <taxon>Trebouxiaceae</taxon>
        <taxon>Symbiochloris</taxon>
    </lineage>
</organism>
<dbReference type="Proteomes" id="UP001465755">
    <property type="component" value="Unassembled WGS sequence"/>
</dbReference>
<dbReference type="InterPro" id="IPR001005">
    <property type="entry name" value="SANT/Myb"/>
</dbReference>
<proteinExistence type="predicted"/>
<evidence type="ECO:0000256" key="4">
    <source>
        <dbReference type="SAM" id="MobiDB-lite"/>
    </source>
</evidence>
<comment type="caution">
    <text evidence="6">The sequence shown here is derived from an EMBL/GenBank/DDBJ whole genome shotgun (WGS) entry which is preliminary data.</text>
</comment>
<name>A0AAW1NPL7_9CHLO</name>
<dbReference type="Pfam" id="PF00249">
    <property type="entry name" value="Myb_DNA-binding"/>
    <property type="match status" value="1"/>
</dbReference>
<dbReference type="SUPFAM" id="SSF46689">
    <property type="entry name" value="Homeodomain-like"/>
    <property type="match status" value="1"/>
</dbReference>
<sequence length="380" mass="40440">MQPRSQSLLHSSLWEGGTASADTLVPLNTQIISPTLAETFLIPFLALDEAAAPEQPPARQLVEYAIPRAPNSRGEPQGFVRYQAYPEDANHLYRQPSTSSFLPEASLGGRGQGNGFTRTPFADRLPAPTAQHPPSARDSGQPGRHPAGAFSGGAAGHLMGQLARQDGAAGPGSKRTSQHTDPQRSQSAAVGSLDTGEENFARALKRPRLVWTTQLHARFVDAVNQLGLKNAVPKTIMQLMGVEGLTRENVASHLQKYRLQLRKDGKDVDGNDDEDDHQNAANFLADAVAARRAEDDSGGAQLTAPEEEGDNPTDIQSHDGPAPRGGDLSSRMHQLQSAQQTLEATAMPNPAALGKQGSDVAALVGPDHMAGSMRDRSEGE</sequence>
<feature type="compositionally biased region" description="Polar residues" evidence="4">
    <location>
        <begin position="331"/>
        <end position="343"/>
    </location>
</feature>
<dbReference type="AlphaFoldDB" id="A0AAW1NPL7"/>
<keyword evidence="7" id="KW-1185">Reference proteome</keyword>
<protein>
    <recommendedName>
        <fullName evidence="5">HTH myb-type domain-containing protein</fullName>
    </recommendedName>
</protein>
<dbReference type="NCBIfam" id="TIGR01557">
    <property type="entry name" value="myb_SHAQKYF"/>
    <property type="match status" value="1"/>
</dbReference>